<evidence type="ECO:0000256" key="1">
    <source>
        <dbReference type="SAM" id="MobiDB-lite"/>
    </source>
</evidence>
<protein>
    <submittedName>
        <fullName evidence="2">Uu.00g014160.m01.CDS01</fullName>
    </submittedName>
</protein>
<evidence type="ECO:0000313" key="3">
    <source>
        <dbReference type="Proteomes" id="UP001295740"/>
    </source>
</evidence>
<reference evidence="2" key="1">
    <citation type="submission" date="2023-10" db="EMBL/GenBank/DDBJ databases">
        <authorList>
            <person name="Hackl T."/>
        </authorList>
    </citation>
    <scope>NUCLEOTIDE SEQUENCE</scope>
</reference>
<dbReference type="EMBL" id="CAUWAG010000020">
    <property type="protein sequence ID" value="CAJ2513297.1"/>
    <property type="molecule type" value="Genomic_DNA"/>
</dbReference>
<gene>
    <name evidence="2" type="ORF">KHLLAP_LOCUS13765</name>
</gene>
<name>A0AAI8VYA4_9PEZI</name>
<sequence>MATDQLHCHRKRDSWAMNISRERSYPTPVSNLGAAHFETGDYQSCIQASLKALELIREEPDDDQKRQKAFRRLTRAYSHLKDAGSARQWAARISLQHDGEAELSSLKLSQRHYTRAGHGDGKGDAKSHILALPRFMPPMQPKAEYFAVGHDGVREEFEYAFGPKPDEKVSLMYCGVGDARNLFQRILVCTAVIARDMIIFHLLDLYAKTRKKDIAIATAHIYSAQIFPVHIWKLVNLRAKRVRYGRHDGRRQVLDRDQQGTGGSLIRPRHTGCDEYGGGRKAQVGAESREGHPRHGQCPVRGRRRLGEEEDGSHGETHHACSEDPMTGKDVERLGDYPGRQHANDGVGIAIRRLIKNMDQQTIFIRKLYCKTAEYSLYPPNPRKYATNNGTKPGVFQSPFGIKG</sequence>
<accession>A0AAI8VYA4</accession>
<evidence type="ECO:0000313" key="2">
    <source>
        <dbReference type="EMBL" id="CAJ2513297.1"/>
    </source>
</evidence>
<dbReference type="AlphaFoldDB" id="A0AAI8VYA4"/>
<dbReference type="Gene3D" id="1.25.40.10">
    <property type="entry name" value="Tetratricopeptide repeat domain"/>
    <property type="match status" value="1"/>
</dbReference>
<comment type="caution">
    <text evidence="2">The sequence shown here is derived from an EMBL/GenBank/DDBJ whole genome shotgun (WGS) entry which is preliminary data.</text>
</comment>
<organism evidence="2 3">
    <name type="scientific">Anthostomella pinea</name>
    <dbReference type="NCBI Taxonomy" id="933095"/>
    <lineage>
        <taxon>Eukaryota</taxon>
        <taxon>Fungi</taxon>
        <taxon>Dikarya</taxon>
        <taxon>Ascomycota</taxon>
        <taxon>Pezizomycotina</taxon>
        <taxon>Sordariomycetes</taxon>
        <taxon>Xylariomycetidae</taxon>
        <taxon>Xylariales</taxon>
        <taxon>Xylariaceae</taxon>
        <taxon>Anthostomella</taxon>
    </lineage>
</organism>
<dbReference type="Proteomes" id="UP001295740">
    <property type="component" value="Unassembled WGS sequence"/>
</dbReference>
<keyword evidence="3" id="KW-1185">Reference proteome</keyword>
<feature type="region of interest" description="Disordered" evidence="1">
    <location>
        <begin position="256"/>
        <end position="343"/>
    </location>
</feature>
<proteinExistence type="predicted"/>
<dbReference type="SUPFAM" id="SSF48452">
    <property type="entry name" value="TPR-like"/>
    <property type="match status" value="1"/>
</dbReference>
<feature type="compositionally biased region" description="Basic and acidic residues" evidence="1">
    <location>
        <begin position="312"/>
        <end position="335"/>
    </location>
</feature>
<dbReference type="InterPro" id="IPR011990">
    <property type="entry name" value="TPR-like_helical_dom_sf"/>
</dbReference>
<feature type="non-terminal residue" evidence="2">
    <location>
        <position position="404"/>
    </location>
</feature>